<evidence type="ECO:0000313" key="12">
    <source>
        <dbReference type="Proteomes" id="UP000780801"/>
    </source>
</evidence>
<keyword evidence="5" id="KW-0067">ATP-binding</keyword>
<evidence type="ECO:0000256" key="3">
    <source>
        <dbReference type="ARBA" id="ARBA00022692"/>
    </source>
</evidence>
<feature type="transmembrane region" description="Helical" evidence="9">
    <location>
        <begin position="603"/>
        <end position="627"/>
    </location>
</feature>
<dbReference type="PROSITE" id="PS50893">
    <property type="entry name" value="ABC_TRANSPORTER_2"/>
    <property type="match status" value="1"/>
</dbReference>
<name>A0A9P6FTA9_9FUNG</name>
<keyword evidence="12" id="KW-1185">Reference proteome</keyword>
<dbReference type="SMART" id="SM00382">
    <property type="entry name" value="AAA"/>
    <property type="match status" value="1"/>
</dbReference>
<feature type="transmembrane region" description="Helical" evidence="9">
    <location>
        <begin position="79"/>
        <end position="101"/>
    </location>
</feature>
<evidence type="ECO:0000259" key="10">
    <source>
        <dbReference type="PROSITE" id="PS50893"/>
    </source>
</evidence>
<keyword evidence="3 9" id="KW-0812">Transmembrane</keyword>
<dbReference type="Pfam" id="PF00005">
    <property type="entry name" value="ABC_tran"/>
    <property type="match status" value="1"/>
</dbReference>
<feature type="domain" description="ABC transporter" evidence="10">
    <location>
        <begin position="268"/>
        <end position="513"/>
    </location>
</feature>
<evidence type="ECO:0000256" key="5">
    <source>
        <dbReference type="ARBA" id="ARBA00022840"/>
    </source>
</evidence>
<feature type="region of interest" description="Disordered" evidence="8">
    <location>
        <begin position="543"/>
        <end position="576"/>
    </location>
</feature>
<dbReference type="PROSITE" id="PS00211">
    <property type="entry name" value="ABC_TRANSPORTER_1"/>
    <property type="match status" value="1"/>
</dbReference>
<feature type="transmembrane region" description="Helical" evidence="9">
    <location>
        <begin position="715"/>
        <end position="737"/>
    </location>
</feature>
<protein>
    <recommendedName>
        <fullName evidence="10">ABC transporter domain-containing protein</fullName>
    </recommendedName>
</protein>
<reference evidence="11" key="1">
    <citation type="journal article" date="2020" name="Fungal Divers.">
        <title>Resolving the Mortierellaceae phylogeny through synthesis of multi-gene phylogenetics and phylogenomics.</title>
        <authorList>
            <person name="Vandepol N."/>
            <person name="Liber J."/>
            <person name="Desiro A."/>
            <person name="Na H."/>
            <person name="Kennedy M."/>
            <person name="Barry K."/>
            <person name="Grigoriev I.V."/>
            <person name="Miller A.N."/>
            <person name="O'Donnell K."/>
            <person name="Stajich J.E."/>
            <person name="Bonito G."/>
        </authorList>
    </citation>
    <scope>NUCLEOTIDE SEQUENCE</scope>
    <source>
        <strain evidence="11">KOD1015</strain>
    </source>
</reference>
<comment type="caution">
    <text evidence="11">The sequence shown here is derived from an EMBL/GenBank/DDBJ whole genome shotgun (WGS) entry which is preliminary data.</text>
</comment>
<dbReference type="InterPro" id="IPR050352">
    <property type="entry name" value="ABCG_transporters"/>
</dbReference>
<dbReference type="PANTHER" id="PTHR48041:SF119">
    <property type="entry name" value="ROA1P"/>
    <property type="match status" value="1"/>
</dbReference>
<comment type="subcellular location">
    <subcellularLocation>
        <location evidence="1">Membrane</location>
        <topology evidence="1">Multi-pass membrane protein</topology>
    </subcellularLocation>
</comment>
<feature type="transmembrane region" description="Helical" evidence="9">
    <location>
        <begin position="634"/>
        <end position="653"/>
    </location>
</feature>
<dbReference type="InterPro" id="IPR003439">
    <property type="entry name" value="ABC_transporter-like_ATP-bd"/>
</dbReference>
<dbReference type="InterPro" id="IPR027417">
    <property type="entry name" value="P-loop_NTPase"/>
</dbReference>
<dbReference type="SUPFAM" id="SSF52540">
    <property type="entry name" value="P-loop containing nucleoside triphosphate hydrolases"/>
    <property type="match status" value="1"/>
</dbReference>
<dbReference type="GO" id="GO:0016020">
    <property type="term" value="C:membrane"/>
    <property type="evidence" value="ECO:0007669"/>
    <property type="project" value="UniProtKB-SubCell"/>
</dbReference>
<dbReference type="PANTHER" id="PTHR48041">
    <property type="entry name" value="ABC TRANSPORTER G FAMILY MEMBER 28"/>
    <property type="match status" value="1"/>
</dbReference>
<evidence type="ECO:0000256" key="8">
    <source>
        <dbReference type="SAM" id="MobiDB-lite"/>
    </source>
</evidence>
<dbReference type="AlphaFoldDB" id="A0A9P6FTA9"/>
<dbReference type="Proteomes" id="UP000780801">
    <property type="component" value="Unassembled WGS sequence"/>
</dbReference>
<dbReference type="GO" id="GO:0042626">
    <property type="term" value="F:ATPase-coupled transmembrane transporter activity"/>
    <property type="evidence" value="ECO:0007669"/>
    <property type="project" value="TreeGrafter"/>
</dbReference>
<sequence length="740" mass="82470">MIKAQHFERFVMFAATFQIGQMIREPHLTNRNALTKLAIYPLLHFDAVSTCGNRVTVSSLPKYIQWIPLISYVRLEYKILLSLLLTDATVDGSFLGLGLIPANFLLEHQLEVPEHSYPGPIFSLLIHFLVYALGALVFLHLVPPSHYNRQSVYSPLDQMLRGFFGILINLESLEHWLSSKLARHETKTKNVLVSEELAKGKETADSSTRVDEISVKTLDESTNRVDIYCQQLNPCDPVKIQVRNLTLTYDIKSNVPPLGEQNQSTRLQRFKSIFRDSKHIQKTILQDINLDIHPGELTVIMGGSGSGKTSLLDAIQRQSPANIKITGSIHFKDPRDSSLFKINPVCGYVRQHDGTLMTHLTVRETLRYSADLSLGLTVSRQDRWARVEEVIDLIGLRDCAEVLVGGGGFTGCSGGQRKRLSIGIQLISEPDCLFLDEPTTGLDSLTALSIARLLKMIAKSGRTVVCSIHQPQQDIWDEFDNVALLVYGGQLVYSGKAQDAIQFLEMEGYPMLPWKSTPDFLIDITTAYRQNMDPDAVRLANSQRLTVANPDQEEDTTDPIIDNDNEPQEKTPKKNTRPRPGFLWAMIVLTRLFPLYVNAVSVLSLFIINFCHISAGESMAIIFLSLFPAIGPSLLVSVSIIMLAGVGSGIAAIDVPKVLTYLNYINHYKYASTALVATQVAGHEIHCTTDLQGVFCLFTNTDQILNIIGYKDEGVLGNILATVGLIIFYRLVGWLVLEMK</sequence>
<dbReference type="InterPro" id="IPR003593">
    <property type="entry name" value="AAA+_ATPase"/>
</dbReference>
<dbReference type="GO" id="GO:0005524">
    <property type="term" value="F:ATP binding"/>
    <property type="evidence" value="ECO:0007669"/>
    <property type="project" value="UniProtKB-KW"/>
</dbReference>
<proteinExistence type="predicted"/>
<feature type="transmembrane region" description="Helical" evidence="9">
    <location>
        <begin position="121"/>
        <end position="142"/>
    </location>
</feature>
<feature type="compositionally biased region" description="Acidic residues" evidence="8">
    <location>
        <begin position="551"/>
        <end position="566"/>
    </location>
</feature>
<evidence type="ECO:0000313" key="11">
    <source>
        <dbReference type="EMBL" id="KAF9580371.1"/>
    </source>
</evidence>
<dbReference type="GO" id="GO:0016887">
    <property type="term" value="F:ATP hydrolysis activity"/>
    <property type="evidence" value="ECO:0007669"/>
    <property type="project" value="InterPro"/>
</dbReference>
<keyword evidence="4" id="KW-0547">Nucleotide-binding</keyword>
<accession>A0A9P6FTA9</accession>
<feature type="non-terminal residue" evidence="11">
    <location>
        <position position="1"/>
    </location>
</feature>
<dbReference type="InterPro" id="IPR017871">
    <property type="entry name" value="ABC_transporter-like_CS"/>
</dbReference>
<evidence type="ECO:0000256" key="4">
    <source>
        <dbReference type="ARBA" id="ARBA00022741"/>
    </source>
</evidence>
<evidence type="ECO:0000256" key="7">
    <source>
        <dbReference type="ARBA" id="ARBA00023136"/>
    </source>
</evidence>
<organism evidence="11 12">
    <name type="scientific">Lunasporangiospora selenospora</name>
    <dbReference type="NCBI Taxonomy" id="979761"/>
    <lineage>
        <taxon>Eukaryota</taxon>
        <taxon>Fungi</taxon>
        <taxon>Fungi incertae sedis</taxon>
        <taxon>Mucoromycota</taxon>
        <taxon>Mortierellomycotina</taxon>
        <taxon>Mortierellomycetes</taxon>
        <taxon>Mortierellales</taxon>
        <taxon>Mortierellaceae</taxon>
        <taxon>Lunasporangiospora</taxon>
    </lineage>
</organism>
<evidence type="ECO:0000256" key="1">
    <source>
        <dbReference type="ARBA" id="ARBA00004141"/>
    </source>
</evidence>
<dbReference type="EMBL" id="JAABOA010002103">
    <property type="protein sequence ID" value="KAF9580371.1"/>
    <property type="molecule type" value="Genomic_DNA"/>
</dbReference>
<gene>
    <name evidence="11" type="ORF">BGW38_003015</name>
</gene>
<feature type="transmembrane region" description="Helical" evidence="9">
    <location>
        <begin position="581"/>
        <end position="597"/>
    </location>
</feature>
<keyword evidence="7 9" id="KW-0472">Membrane</keyword>
<keyword evidence="6 9" id="KW-1133">Transmembrane helix</keyword>
<evidence type="ECO:0000256" key="6">
    <source>
        <dbReference type="ARBA" id="ARBA00022989"/>
    </source>
</evidence>
<evidence type="ECO:0000256" key="2">
    <source>
        <dbReference type="ARBA" id="ARBA00022448"/>
    </source>
</evidence>
<keyword evidence="2" id="KW-0813">Transport</keyword>
<dbReference type="Gene3D" id="3.40.50.300">
    <property type="entry name" value="P-loop containing nucleotide triphosphate hydrolases"/>
    <property type="match status" value="1"/>
</dbReference>
<dbReference type="OrthoDB" id="245989at2759"/>
<evidence type="ECO:0000256" key="9">
    <source>
        <dbReference type="SAM" id="Phobius"/>
    </source>
</evidence>